<keyword evidence="6 11" id="KW-0931">ER-Golgi transport</keyword>
<organism evidence="15 16">
    <name type="scientific">Catharus ustulatus</name>
    <name type="common">Russet-backed thrush</name>
    <name type="synonym">Hylocichla ustulatus</name>
    <dbReference type="NCBI Taxonomy" id="91951"/>
    <lineage>
        <taxon>Eukaryota</taxon>
        <taxon>Metazoa</taxon>
        <taxon>Chordata</taxon>
        <taxon>Craniata</taxon>
        <taxon>Vertebrata</taxon>
        <taxon>Euteleostomi</taxon>
        <taxon>Archelosauria</taxon>
        <taxon>Archosauria</taxon>
        <taxon>Dinosauria</taxon>
        <taxon>Saurischia</taxon>
        <taxon>Theropoda</taxon>
        <taxon>Coelurosauria</taxon>
        <taxon>Aves</taxon>
        <taxon>Neognathae</taxon>
        <taxon>Neoaves</taxon>
        <taxon>Telluraves</taxon>
        <taxon>Australaves</taxon>
        <taxon>Passeriformes</taxon>
        <taxon>Turdidae</taxon>
        <taxon>Catharus</taxon>
    </lineage>
</organism>
<dbReference type="FunFam" id="3.30.310.10:FF:000006">
    <property type="entry name" value="Coatomer subunit gamma"/>
    <property type="match status" value="1"/>
</dbReference>
<evidence type="ECO:0000259" key="13">
    <source>
        <dbReference type="Pfam" id="PF08752"/>
    </source>
</evidence>
<feature type="domain" description="Clathrin/coatomer adaptor adaptin-like N-terminal" evidence="12">
    <location>
        <begin position="370"/>
        <end position="496"/>
    </location>
</feature>
<proteinExistence type="inferred from homology"/>
<keyword evidence="7 11" id="KW-0653">Protein transport</keyword>
<keyword evidence="9 11" id="KW-0472">Membrane</keyword>
<protein>
    <recommendedName>
        <fullName evidence="11">Coatomer subunit gamma</fullName>
    </recommendedName>
</protein>
<dbReference type="GO" id="GO:0005783">
    <property type="term" value="C:endoplasmic reticulum"/>
    <property type="evidence" value="ECO:0007669"/>
    <property type="project" value="TreeGrafter"/>
</dbReference>
<dbReference type="InterPro" id="IPR013041">
    <property type="entry name" value="Clathrin_app_Ig-like_sf"/>
</dbReference>
<dbReference type="SUPFAM" id="SSF48371">
    <property type="entry name" value="ARM repeat"/>
    <property type="match status" value="1"/>
</dbReference>
<keyword evidence="8 11" id="KW-0333">Golgi apparatus</keyword>
<dbReference type="GO" id="GO:0000139">
    <property type="term" value="C:Golgi membrane"/>
    <property type="evidence" value="ECO:0007669"/>
    <property type="project" value="UniProtKB-SubCell"/>
</dbReference>
<evidence type="ECO:0000256" key="1">
    <source>
        <dbReference type="ARBA" id="ARBA00004255"/>
    </source>
</evidence>
<dbReference type="GO" id="GO:0005793">
    <property type="term" value="C:endoplasmic reticulum-Golgi intermediate compartment"/>
    <property type="evidence" value="ECO:0007669"/>
    <property type="project" value="TreeGrafter"/>
</dbReference>
<reference evidence="15" key="1">
    <citation type="submission" date="2020-10" db="EMBL/GenBank/DDBJ databases">
        <title>Catharus ustulatus (Swainson's thrush) genome, bCatUst1, primary haplotype v2.</title>
        <authorList>
            <person name="Delmore K."/>
            <person name="Vafadar M."/>
            <person name="Formenti G."/>
            <person name="Chow W."/>
            <person name="Pelan S."/>
            <person name="Howe K."/>
            <person name="Rhie A."/>
            <person name="Mountcastle J."/>
            <person name="Haase B."/>
            <person name="Fedrigo O."/>
            <person name="Jarvis E.D."/>
        </authorList>
    </citation>
    <scope>NUCLEOTIDE SEQUENCE [LARGE SCALE GENOMIC DNA]</scope>
</reference>
<dbReference type="GO" id="GO:0006886">
    <property type="term" value="P:intracellular protein transport"/>
    <property type="evidence" value="ECO:0007669"/>
    <property type="project" value="InterPro"/>
</dbReference>
<dbReference type="InterPro" id="IPR037067">
    <property type="entry name" value="Coatomer_gsu_app_sf"/>
</dbReference>
<evidence type="ECO:0000256" key="4">
    <source>
        <dbReference type="ARBA" id="ARBA00022490"/>
    </source>
</evidence>
<dbReference type="Gene3D" id="3.30.310.10">
    <property type="entry name" value="TATA-Binding Protein"/>
    <property type="match status" value="1"/>
</dbReference>
<dbReference type="AlphaFoldDB" id="A0A8C3YAE3"/>
<accession>A0A8C3YAE3</accession>
<evidence type="ECO:0000256" key="6">
    <source>
        <dbReference type="ARBA" id="ARBA00022892"/>
    </source>
</evidence>
<dbReference type="PANTHER" id="PTHR10261">
    <property type="entry name" value="COATOMER SUBUNIT GAMMA"/>
    <property type="match status" value="1"/>
</dbReference>
<dbReference type="InterPro" id="IPR032154">
    <property type="entry name" value="Coatomer_g_Cpla"/>
</dbReference>
<dbReference type="FunFam" id="1.25.10.10:FF:000038">
    <property type="entry name" value="Coatomer subunit gamma"/>
    <property type="match status" value="1"/>
</dbReference>
<dbReference type="FunFam" id="1.25.10.10:FF:000071">
    <property type="entry name" value="Coatomer subunit gamma"/>
    <property type="match status" value="1"/>
</dbReference>
<dbReference type="GO" id="GO:0009306">
    <property type="term" value="P:protein secretion"/>
    <property type="evidence" value="ECO:0007669"/>
    <property type="project" value="TreeGrafter"/>
</dbReference>
<evidence type="ECO:0000256" key="9">
    <source>
        <dbReference type="ARBA" id="ARBA00023136"/>
    </source>
</evidence>
<feature type="domain" description="Coatomer subunit gamma C-terminal" evidence="14">
    <location>
        <begin position="716"/>
        <end position="828"/>
    </location>
</feature>
<dbReference type="PIRSF" id="PIRSF037093">
    <property type="entry name" value="Coatomer_gamma_subunit"/>
    <property type="match status" value="1"/>
</dbReference>
<dbReference type="GO" id="GO:0006891">
    <property type="term" value="P:intra-Golgi vesicle-mediated transport"/>
    <property type="evidence" value="ECO:0007669"/>
    <property type="project" value="TreeGrafter"/>
</dbReference>
<comment type="subcellular location">
    <subcellularLocation>
        <location evidence="11">Cytoplasm</location>
    </subcellularLocation>
    <subcellularLocation>
        <location evidence="1 11">Golgi apparatus membrane</location>
        <topology evidence="1 11">Peripheral membrane protein</topology>
        <orientation evidence="1 11">Cytoplasmic side</orientation>
    </subcellularLocation>
    <subcellularLocation>
        <location evidence="11">Cytoplasmic vesicle</location>
        <location evidence="11">COPI-coated vesicle membrane</location>
        <topology evidence="11">Peripheral membrane protein</topology>
        <orientation evidence="11">Cytoplasmic side</orientation>
    </subcellularLocation>
</comment>
<gene>
    <name evidence="15" type="primary">COPG2</name>
</gene>
<dbReference type="Pfam" id="PF08752">
    <property type="entry name" value="COP-gamma_platf"/>
    <property type="match status" value="1"/>
</dbReference>
<dbReference type="SUPFAM" id="SSF55711">
    <property type="entry name" value="Subdomain of clathrin and coatomer appendage domain"/>
    <property type="match status" value="1"/>
</dbReference>
<reference evidence="15" key="2">
    <citation type="submission" date="2025-08" db="UniProtKB">
        <authorList>
            <consortium name="Ensembl"/>
        </authorList>
    </citation>
    <scope>IDENTIFICATION</scope>
</reference>
<dbReference type="Gene3D" id="2.60.40.1480">
    <property type="entry name" value="Coatomer, gamma subunit, appendage domain"/>
    <property type="match status" value="1"/>
</dbReference>
<dbReference type="GO" id="GO:0030126">
    <property type="term" value="C:COPI vesicle coat"/>
    <property type="evidence" value="ECO:0007669"/>
    <property type="project" value="InterPro"/>
</dbReference>
<keyword evidence="16" id="KW-1185">Reference proteome</keyword>
<dbReference type="InterPro" id="IPR016024">
    <property type="entry name" value="ARM-type_fold"/>
</dbReference>
<evidence type="ECO:0000256" key="5">
    <source>
        <dbReference type="ARBA" id="ARBA00022737"/>
    </source>
</evidence>
<dbReference type="GO" id="GO:0072384">
    <property type="term" value="P:organelle transport along microtubule"/>
    <property type="evidence" value="ECO:0007669"/>
    <property type="project" value="TreeGrafter"/>
</dbReference>
<sequence length="829" mass="92660">MFLGCVRSSSAERSFFFSSGSGSNPFQHLEKSAVLQEARLFNETPINPRRCLHILTKILYLLNQGEHFGTTEATEAFFAMTRLFQSNDQTLRRMCYLTIKEMANISEDVIIVTSSLTKDMTGKEDVYRGPAIRALCRITDGTMLQAIERYMKQAIVDKVPSVSSSALVSSLHMMKISYDVVKRWINEAQEAASSDNIMVQYHALGLLYHLRKNDRLAVSKMLNKFTKSGLKSQFAYCMLIRIASKLLKESEEGHDSPLFDFIESCLRNKHEMLAPAVSVLQLFCSSPKPVLRYAAVRTLNKVAMKHPSAVTACNLDLENLITDSNRSIATLAITTLLKTGSESSVDRLMKQISSFVSEISDEFKVEGGFEYKRAIVDCIISIIEENPESKESGLAHLCEFIEDCEHTVLATKILHLLGKEGPRTPSPSKYIRFIFNRVVLENEAVRAAAVSALAKFGAQNENLLPSILVLLQRCMMDSDDEVRDRATFYLNVLQQRQLALNAAYIFNGLTVSVPGMEKALHQYTLEPSEKPFDMKTVPLATAPIFEQKAEIALVTPKPEKVAPSRQDIFQEQLAAIPEFKGLGPLFKSSEPVQLTEAETEYFVCCIKHIFPNHIVFQFDCTNTLNDQLLERVTVQMEPSDAYDVICCIPAPSLAYNQPGMCYTLVRIPQDDPTAVTCSFSCTMKFLVRDCDPSTGVPEEDGYEDEYVLEDLEVTVSDHLQKVLKPNFAAAWEEVGDDFEKEETFALSSIKTLDEAVNNIIKFLGMQPCERSDKVPENKNSHTLYLAGVYRGGCDVLVRSRLALGDGVTMQVTVRSKDETSVDVILASVG</sequence>
<dbReference type="InterPro" id="IPR009028">
    <property type="entry name" value="Coatomer/calthrin_app_sub_C"/>
</dbReference>
<keyword evidence="5" id="KW-0677">Repeat</keyword>
<evidence type="ECO:0000313" key="16">
    <source>
        <dbReference type="Proteomes" id="UP000694563"/>
    </source>
</evidence>
<comment type="similarity">
    <text evidence="2 11">Belongs to the COPG family.</text>
</comment>
<dbReference type="Gene3D" id="1.25.10.10">
    <property type="entry name" value="Leucine-rich Repeat Variant"/>
    <property type="match status" value="2"/>
</dbReference>
<dbReference type="GO" id="GO:0005198">
    <property type="term" value="F:structural molecule activity"/>
    <property type="evidence" value="ECO:0007669"/>
    <property type="project" value="InterPro"/>
</dbReference>
<dbReference type="Proteomes" id="UP000694563">
    <property type="component" value="Chromosome 4"/>
</dbReference>
<evidence type="ECO:0000256" key="10">
    <source>
        <dbReference type="ARBA" id="ARBA00023329"/>
    </source>
</evidence>
<evidence type="ECO:0000259" key="12">
    <source>
        <dbReference type="Pfam" id="PF01602"/>
    </source>
</evidence>
<dbReference type="Pfam" id="PF01602">
    <property type="entry name" value="Adaptin_N"/>
    <property type="match status" value="2"/>
</dbReference>
<dbReference type="InterPro" id="IPR011989">
    <property type="entry name" value="ARM-like"/>
</dbReference>
<comment type="function">
    <text evidence="11">The coatomer is a cytosolic protein complex that binds to dilysine motifs and reversibly associates with Golgi non-clathrin-coated vesicles, which further mediate biosynthetic protein transport from the ER, via the Golgi up to the trans Golgi network. Coatomer complex is required for budding from Golgi membranes, and is essential for the retrograde Golgi-to-ER transport of dilysine-tagged proteins.</text>
</comment>
<dbReference type="SUPFAM" id="SSF49348">
    <property type="entry name" value="Clathrin adaptor appendage domain"/>
    <property type="match status" value="1"/>
</dbReference>
<dbReference type="InterPro" id="IPR013040">
    <property type="entry name" value="Coatomer_gsu_app_Ig-like_dom"/>
</dbReference>
<keyword evidence="3 11" id="KW-0813">Transport</keyword>
<dbReference type="InterPro" id="IPR002553">
    <property type="entry name" value="Clathrin/coatomer_adapt-like_N"/>
</dbReference>
<reference evidence="15" key="3">
    <citation type="submission" date="2025-09" db="UniProtKB">
        <authorList>
            <consortium name="Ensembl"/>
        </authorList>
    </citation>
    <scope>IDENTIFICATION</scope>
</reference>
<dbReference type="Pfam" id="PF16381">
    <property type="entry name" value="Coatomer_g_Cpla"/>
    <property type="match status" value="1"/>
</dbReference>
<feature type="domain" description="Clathrin/coatomer adaptor adaptin-like N-terminal" evidence="12">
    <location>
        <begin position="31"/>
        <end position="364"/>
    </location>
</feature>
<keyword evidence="10 11" id="KW-0968">Cytoplasmic vesicle</keyword>
<evidence type="ECO:0000256" key="3">
    <source>
        <dbReference type="ARBA" id="ARBA00022448"/>
    </source>
</evidence>
<keyword evidence="4 11" id="KW-0963">Cytoplasm</keyword>
<evidence type="ECO:0000313" key="15">
    <source>
        <dbReference type="Ensembl" id="ENSCUSP00005027117.1"/>
    </source>
</evidence>
<dbReference type="Ensembl" id="ENSCUST00005028059.1">
    <property type="protein sequence ID" value="ENSCUSP00005027117.1"/>
    <property type="gene ID" value="ENSCUSG00005016664.1"/>
</dbReference>
<dbReference type="FunFam" id="2.60.40.1480:FF:000001">
    <property type="entry name" value="Coatomer subunit gamma"/>
    <property type="match status" value="1"/>
</dbReference>
<evidence type="ECO:0000256" key="2">
    <source>
        <dbReference type="ARBA" id="ARBA00010720"/>
    </source>
</evidence>
<feature type="domain" description="Coatomer gamma subunit appendage Ig-like subdomain" evidence="13">
    <location>
        <begin position="569"/>
        <end position="714"/>
    </location>
</feature>
<dbReference type="PANTHER" id="PTHR10261:SF4">
    <property type="entry name" value="COATOMER SUBUNIT GAMMA-2"/>
    <property type="match status" value="1"/>
</dbReference>
<dbReference type="GO" id="GO:0006888">
    <property type="term" value="P:endoplasmic reticulum to Golgi vesicle-mediated transport"/>
    <property type="evidence" value="ECO:0007669"/>
    <property type="project" value="TreeGrafter"/>
</dbReference>
<evidence type="ECO:0000259" key="14">
    <source>
        <dbReference type="Pfam" id="PF16381"/>
    </source>
</evidence>
<comment type="subunit">
    <text evidence="11">Oligomeric complex.</text>
</comment>
<evidence type="ECO:0000256" key="8">
    <source>
        <dbReference type="ARBA" id="ARBA00023034"/>
    </source>
</evidence>
<evidence type="ECO:0000256" key="11">
    <source>
        <dbReference type="PIRNR" id="PIRNR037093"/>
    </source>
</evidence>
<evidence type="ECO:0000256" key="7">
    <source>
        <dbReference type="ARBA" id="ARBA00022927"/>
    </source>
</evidence>
<dbReference type="InterPro" id="IPR017106">
    <property type="entry name" value="Coatomer_gsu"/>
</dbReference>
<name>A0A8C3YAE3_CATUS</name>
<dbReference type="InterPro" id="IPR012295">
    <property type="entry name" value="TBP_dom_sf"/>
</dbReference>